<dbReference type="PROSITE" id="PS51468">
    <property type="entry name" value="VIT"/>
    <property type="match status" value="1"/>
</dbReference>
<keyword evidence="1" id="KW-0472">Membrane</keyword>
<feature type="transmembrane region" description="Helical" evidence="1">
    <location>
        <begin position="216"/>
        <end position="236"/>
    </location>
</feature>
<keyword evidence="4" id="KW-1185">Reference proteome</keyword>
<dbReference type="Proteomes" id="UP000557717">
    <property type="component" value="Unassembled WGS sequence"/>
</dbReference>
<feature type="domain" description="VIT" evidence="2">
    <location>
        <begin position="340"/>
        <end position="469"/>
    </location>
</feature>
<organism evidence="3 4">
    <name type="scientific">Haloferula luteola</name>
    <dbReference type="NCBI Taxonomy" id="595692"/>
    <lineage>
        <taxon>Bacteria</taxon>
        <taxon>Pseudomonadati</taxon>
        <taxon>Verrucomicrobiota</taxon>
        <taxon>Verrucomicrobiia</taxon>
        <taxon>Verrucomicrobiales</taxon>
        <taxon>Verrucomicrobiaceae</taxon>
        <taxon>Haloferula</taxon>
    </lineage>
</organism>
<keyword evidence="1" id="KW-0812">Transmembrane</keyword>
<feature type="transmembrane region" description="Helical" evidence="1">
    <location>
        <begin position="149"/>
        <end position="168"/>
    </location>
</feature>
<dbReference type="InterPro" id="IPR013694">
    <property type="entry name" value="VIT"/>
</dbReference>
<dbReference type="AlphaFoldDB" id="A0A840UWA5"/>
<dbReference type="EMBL" id="JACHFD010000002">
    <property type="protein sequence ID" value="MBB5350447.1"/>
    <property type="molecule type" value="Genomic_DNA"/>
</dbReference>
<reference evidence="3 4" key="1">
    <citation type="submission" date="2020-08" db="EMBL/GenBank/DDBJ databases">
        <title>Genomic Encyclopedia of Type Strains, Phase IV (KMG-IV): sequencing the most valuable type-strain genomes for metagenomic binning, comparative biology and taxonomic classification.</title>
        <authorList>
            <person name="Goeker M."/>
        </authorList>
    </citation>
    <scope>NUCLEOTIDE SEQUENCE [LARGE SCALE GENOMIC DNA]</scope>
    <source>
        <strain evidence="3 4">YC6886</strain>
    </source>
</reference>
<evidence type="ECO:0000259" key="2">
    <source>
        <dbReference type="PROSITE" id="PS51468"/>
    </source>
</evidence>
<protein>
    <recommendedName>
        <fullName evidence="2">VIT domain-containing protein</fullName>
    </recommendedName>
</protein>
<sequence length="833" mass="93353">MKKWTMEAEYRLQEYLQARVLREGLDREDAEELKDDLRAHLLEEAERLPGERVDSGVLEEALTRLEAGSEMESEVMVATSRWRKVAVWMFGVLLPAGVGIFEAFSGFCAEVFFNPVVDIWHLLLVLAIPVLNAWLLTKGRWMGSRWQGLAAGWAIAISGFYALLFLPLLPASLIAVLFLGLGFLSLSPILAWWVCLRISRSRKSRVPRPWEYRSGWRWGLAAGIFSLVLLDGPGIWTRLQLEEATQTGKSAESAISRLRFFHSEETLLQACYEGNRGTNRRTDISGWVSTGVLRSPDSEKVREVFFRVTGTPFNALEPPRGSLKVRERGERVEWQFDDHLGGDDVAVRLKGLELGESRIDAHLDGVSRIGYGEWTMVFENATLRPQEARCQVRLPRGGRVSRLTLWVNGEPREAAFSTVKKVKEAYREIAVRQQRDPVLVTMVGPDTVMVQCFPVPPGGSMKIRFGVTAPLDGGEWEMPRLVERNFSFEENLRHAVWVQANQDFSVPGLGEGEPDGDGYACQIMTPADRLTGNGSVVRLSELDDEPSRVWCRDPMAKVEESVLSRSPHRLHEVGYDRVVVVVDGSVSMAEAADWLDEVTASSSAEFLLATDQVEPYRKDYRFRGGRDNEPALREAIVRARGNERGAVVWLHGPQPVKLAESEALLQLLQRGTHRPEIFEIEVAPGPNRLAEALGREGALKRGPRLANPLRDLEAFLAELRAGRDRLEWDWSRTSPEQPVLGEEVWDQLARLWAIEQADGRGEEVGEVAAQYQIVSPVSGAVVLETDEQYRRHGLDPAEISAVPHLPAVPEPSAFLLVLLGASSMVFRRRRLSA</sequence>
<evidence type="ECO:0000313" key="3">
    <source>
        <dbReference type="EMBL" id="MBB5350447.1"/>
    </source>
</evidence>
<dbReference type="RefSeq" id="WP_184015742.1">
    <property type="nucleotide sequence ID" value="NZ_JACHFD010000002.1"/>
</dbReference>
<dbReference type="Pfam" id="PF08487">
    <property type="entry name" value="VIT"/>
    <property type="match status" value="1"/>
</dbReference>
<evidence type="ECO:0000313" key="4">
    <source>
        <dbReference type="Proteomes" id="UP000557717"/>
    </source>
</evidence>
<feature type="transmembrane region" description="Helical" evidence="1">
    <location>
        <begin position="174"/>
        <end position="195"/>
    </location>
</feature>
<dbReference type="NCBIfam" id="TIGR02595">
    <property type="entry name" value="PEP_CTERM"/>
    <property type="match status" value="1"/>
</dbReference>
<name>A0A840UWA5_9BACT</name>
<proteinExistence type="predicted"/>
<feature type="transmembrane region" description="Helical" evidence="1">
    <location>
        <begin position="85"/>
        <end position="107"/>
    </location>
</feature>
<comment type="caution">
    <text evidence="3">The sequence shown here is derived from an EMBL/GenBank/DDBJ whole genome shotgun (WGS) entry which is preliminary data.</text>
</comment>
<gene>
    <name evidence="3" type="ORF">HNR46_000671</name>
</gene>
<dbReference type="InterPro" id="IPR013424">
    <property type="entry name" value="Ice-binding_C"/>
</dbReference>
<evidence type="ECO:0000256" key="1">
    <source>
        <dbReference type="SAM" id="Phobius"/>
    </source>
</evidence>
<accession>A0A840UWA5</accession>
<feature type="transmembrane region" description="Helical" evidence="1">
    <location>
        <begin position="119"/>
        <end position="137"/>
    </location>
</feature>
<keyword evidence="1" id="KW-1133">Transmembrane helix</keyword>